<comment type="caution">
    <text evidence="6">The sequence shown here is derived from an EMBL/GenBank/DDBJ whole genome shotgun (WGS) entry which is preliminary data.</text>
</comment>
<dbReference type="SMART" id="SM00343">
    <property type="entry name" value="ZnF_C2HC"/>
    <property type="match status" value="3"/>
</dbReference>
<dbReference type="OrthoDB" id="428159at2759"/>
<dbReference type="SUPFAM" id="SSF57756">
    <property type="entry name" value="Retrovirus zinc finger-like domains"/>
    <property type="match status" value="1"/>
</dbReference>
<organism evidence="6 7">
    <name type="scientific">Apolygus lucorum</name>
    <name type="common">Small green plant bug</name>
    <name type="synonym">Lygocoris lucorum</name>
    <dbReference type="NCBI Taxonomy" id="248454"/>
    <lineage>
        <taxon>Eukaryota</taxon>
        <taxon>Metazoa</taxon>
        <taxon>Ecdysozoa</taxon>
        <taxon>Arthropoda</taxon>
        <taxon>Hexapoda</taxon>
        <taxon>Insecta</taxon>
        <taxon>Pterygota</taxon>
        <taxon>Neoptera</taxon>
        <taxon>Paraneoptera</taxon>
        <taxon>Hemiptera</taxon>
        <taxon>Heteroptera</taxon>
        <taxon>Panheteroptera</taxon>
        <taxon>Cimicomorpha</taxon>
        <taxon>Miridae</taxon>
        <taxon>Mirini</taxon>
        <taxon>Apolygus</taxon>
    </lineage>
</organism>
<protein>
    <recommendedName>
        <fullName evidence="5">CCHC-type domain-containing protein</fullName>
    </recommendedName>
</protein>
<keyword evidence="7" id="KW-1185">Reference proteome</keyword>
<evidence type="ECO:0000256" key="4">
    <source>
        <dbReference type="SAM" id="MobiDB-lite"/>
    </source>
</evidence>
<dbReference type="InterPro" id="IPR001878">
    <property type="entry name" value="Znf_CCHC"/>
</dbReference>
<feature type="region of interest" description="Disordered" evidence="4">
    <location>
        <begin position="1912"/>
        <end position="2035"/>
    </location>
</feature>
<dbReference type="PANTHER" id="PTHR16166">
    <property type="entry name" value="VACUOLAR PROTEIN SORTING-ASSOCIATED PROTEIN VPS13"/>
    <property type="match status" value="1"/>
</dbReference>
<keyword evidence="3" id="KW-0862">Zinc</keyword>
<gene>
    <name evidence="6" type="ORF">GE061_012873</name>
</gene>
<dbReference type="GO" id="GO:0008270">
    <property type="term" value="F:zinc ion binding"/>
    <property type="evidence" value="ECO:0007669"/>
    <property type="project" value="UniProtKB-KW"/>
</dbReference>
<feature type="region of interest" description="Disordered" evidence="4">
    <location>
        <begin position="2175"/>
        <end position="2253"/>
    </location>
</feature>
<name>A0A8S9XVK8_APOLU</name>
<evidence type="ECO:0000259" key="5">
    <source>
        <dbReference type="PROSITE" id="PS50158"/>
    </source>
</evidence>
<dbReference type="InterPro" id="IPR036875">
    <property type="entry name" value="Znf_CCHC_sf"/>
</dbReference>
<keyword evidence="3" id="KW-0863">Zinc-finger</keyword>
<dbReference type="GO" id="GO:0045053">
    <property type="term" value="P:protein retention in Golgi apparatus"/>
    <property type="evidence" value="ECO:0007669"/>
    <property type="project" value="TreeGrafter"/>
</dbReference>
<feature type="compositionally biased region" description="Basic and acidic residues" evidence="4">
    <location>
        <begin position="1970"/>
        <end position="2008"/>
    </location>
</feature>
<keyword evidence="3" id="KW-0479">Metal-binding</keyword>
<dbReference type="Gene3D" id="4.10.60.10">
    <property type="entry name" value="Zinc finger, CCHC-type"/>
    <property type="match status" value="1"/>
</dbReference>
<feature type="compositionally biased region" description="Low complexity" evidence="4">
    <location>
        <begin position="2362"/>
        <end position="2389"/>
    </location>
</feature>
<evidence type="ECO:0000256" key="1">
    <source>
        <dbReference type="ARBA" id="ARBA00006545"/>
    </source>
</evidence>
<dbReference type="InterPro" id="IPR026854">
    <property type="entry name" value="VPS13_N"/>
</dbReference>
<feature type="compositionally biased region" description="Pro residues" evidence="4">
    <location>
        <begin position="2009"/>
        <end position="2023"/>
    </location>
</feature>
<dbReference type="PROSITE" id="PS50158">
    <property type="entry name" value="ZF_CCHC"/>
    <property type="match status" value="1"/>
</dbReference>
<accession>A0A8S9XVK8</accession>
<feature type="region of interest" description="Disordered" evidence="4">
    <location>
        <begin position="1865"/>
        <end position="1900"/>
    </location>
</feature>
<feature type="compositionally biased region" description="Basic and acidic residues" evidence="4">
    <location>
        <begin position="1917"/>
        <end position="1931"/>
    </location>
</feature>
<feature type="compositionally biased region" description="Polar residues" evidence="4">
    <location>
        <begin position="2207"/>
        <end position="2221"/>
    </location>
</feature>
<feature type="region of interest" description="Disordered" evidence="4">
    <location>
        <begin position="2348"/>
        <end position="2422"/>
    </location>
</feature>
<evidence type="ECO:0000313" key="7">
    <source>
        <dbReference type="Proteomes" id="UP000466442"/>
    </source>
</evidence>
<dbReference type="Proteomes" id="UP000466442">
    <property type="component" value="Unassembled WGS sequence"/>
</dbReference>
<evidence type="ECO:0000256" key="2">
    <source>
        <dbReference type="ARBA" id="ARBA00022448"/>
    </source>
</evidence>
<dbReference type="Pfam" id="PF12624">
    <property type="entry name" value="VPS13_N"/>
    <property type="match status" value="1"/>
</dbReference>
<dbReference type="InterPro" id="IPR026847">
    <property type="entry name" value="VPS13"/>
</dbReference>
<dbReference type="PANTHER" id="PTHR16166:SF93">
    <property type="entry name" value="INTERMEMBRANE LIPID TRANSFER PROTEIN VPS13"/>
    <property type="match status" value="1"/>
</dbReference>
<evidence type="ECO:0000313" key="6">
    <source>
        <dbReference type="EMBL" id="KAF6212351.1"/>
    </source>
</evidence>
<reference evidence="6" key="1">
    <citation type="journal article" date="2021" name="Mol. Ecol. Resour.">
        <title>Apolygus lucorum genome provides insights into omnivorousness and mesophyll feeding.</title>
        <authorList>
            <person name="Liu Y."/>
            <person name="Liu H."/>
            <person name="Wang H."/>
            <person name="Huang T."/>
            <person name="Liu B."/>
            <person name="Yang B."/>
            <person name="Yin L."/>
            <person name="Li B."/>
            <person name="Zhang Y."/>
            <person name="Zhang S."/>
            <person name="Jiang F."/>
            <person name="Zhang X."/>
            <person name="Ren Y."/>
            <person name="Wang B."/>
            <person name="Wang S."/>
            <person name="Lu Y."/>
            <person name="Wu K."/>
            <person name="Fan W."/>
            <person name="Wang G."/>
        </authorList>
    </citation>
    <scope>NUCLEOTIDE SEQUENCE</scope>
    <source>
        <strain evidence="6">12Hb</strain>
    </source>
</reference>
<comment type="similarity">
    <text evidence="1">Belongs to the VPS13 family.</text>
</comment>
<feature type="compositionally biased region" description="Pro residues" evidence="4">
    <location>
        <begin position="2390"/>
        <end position="2402"/>
    </location>
</feature>
<proteinExistence type="inferred from homology"/>
<sequence length="2422" mass="272803">MGPTNTARQSHQVIMFERVVATILHRYLGKYIQDLDTENLNVGIFGGEVQLNDLKVKPDALYELDLPIEVKVGTIGRINIKIPWGCFTKQPVSIEIEEVYIIAAPVTDREYDPEKEKRLMRASKRRKLELLEKGNLLGTDAPESPNFFENLITTIMNNLQIFVHNIHIRYEDSVMGETPFTCGLCLQGISVETTNSKWKPTTMAQSTSSVYQMVKFESLSVYCNPTCRELAGKDPEQDSAAPYTWRTDMKRGLETFSIRGEEFDFILKPITAKMKLIVNKSNEARVPKLLVDFVLQDAATQLSRMQYLSLIELAESFKRININRNIRRFHPSKKLSGNAASWWKYAYNGVLEQRVRPYTWRYIEQHRKNFKKYCNLYKQTLLKPTDTELKLDLQQGEDVLSITDIIIARELAKVELLKDDVDRVQINERETPWWHHGGSKRFKDLEIVTGKGRGIWAQLSPLEKNKLFDAIGYVENFPSNEKPKQYIEHKINFTLANCSLSLIKRGHEVLVLTLAQFLASLETRPAANAYKISTRVESFVLEGVSPEHDLVPVITADNIYTGNTASNFLAVDFEKNPLNSEANYGLSVNMEPIEVVYHEHAISELISFFQLGDMSMMEVLSSVGNKFSSETRDIVVKSVKRFNAIDFNIDVKLPYIVIPELGTLQKGGNLTIVDFGRITVTSDLQPSNVSLEDATQMEIEERLYDRFHIEFKDCQVLFCDSGDVWRDAKKLNDSEFHLLPKLNFQLAFSNSVKPEYKLLPRHKLNVTLTSLKINVSDRKIGSVMDFLDNLPLPSINTVHVSVSSNIANLAAIPDFENDQIVGDFEQNELFRLKNQTVEILLSKVNKPILPTINREAAKLAMLSVDKTFTSSEQSDEEMELWARTVDLPGFDDNVSPNNVITILLRFIVGEVVVQLCRSCNRVDKPYLMLRVTSLCFDAALMEYGPAFQASVGGIQLIDKLHTGTTGQYLELIATEPGADVATLLYRKVRADCPDFKSHFHNVEQSLVIDFTSASVVLHREAFVTLNKYVQYLLRKIQTRDMVLLLKMIKKIPLHELKSIWCSKDSVPIPPGATKFSYSTRLQEFRLKFCDTEVEFLEIKILTVDDDRVINFKYTRHSPRFYKEIDSSKDDVKSDGNLKLHIGRINVVLLSKMIVDMQHFMEPFVKAKNLHLLASELERLIREKVELMKSSNTKLHLAIDIHTPSFMFPQKSSSPDLIILCLGDLGIENFFKASTSHLEGTATPIIDNMLIRLENIQLSRAIMTLAGSLEVQEPIIDPFSLKFDIKRTVNFNDTKTINVLVKSNNYGQSNSPLLLYQIEGVVDNIRINLGQRDLSTILSVWAENFNHGSIFSELYNCWSSFSLGDIPTPVPSGDEQAVKKLQAFFYQNEQVRKESTVRVSLDSLQLYLFIDCDEILSSPIRDMNRGLCKLETGEATLSLDISSDRSLELKTSLQTCLVEDIRKETCLSNKKIFLSHTGSDQMEDDSNISVSTPPIIDVTFKQTQSGDKSVDVHVECTRMNLSISFILEFTRFILDSLPPDKYTEGGQVNLGYVGDTNIQTKPLVEPVRPPSSTDSTSGCFSSRASCVEDQSGICVSLQIRRPEIMLYTTSEHSLIMRTEILVDYSSHPGRESLVLSLSGLRVISKLQTPHKDSLPYTVLYPCDAEFSKSLKVNDDGLKISTNVSFIDIHVTPDVVHAVSAMVEEFNAGMAPEEPDSTNICYGNIDIEDLWSPKKVVPYSVINSTELGHIASGCPNIPRPPSPPPIRRKAMGMPHKPCLFCGSMTHFPASCLKNPKNYPCEFCGLYGHKDSECRVKTRQYSDEPMCDYCGYYGHLEAECPQKTESYMQHEASKRPEPRKVLALTSTSHEPNPHQAVALRTEPKNVETPSTSTPLIDDLIPDDEDTYPVARFVEVQQPKEAPEPEDPVKERPPDEVLPEEESQKTAVVAHRQLRRLPKKDYQQLHSGRPSKHPKPETKERRGAVMSKDLRAMIKDVERRLDEEESRDRSPDAEPPVEPQLPPPRALPPRTRTRPKDLDKEWTVLETGAEMMYGAANENELEEGWHRHASAMRVLQENIRGTQPRENPRVDAAEIARAVAQQLQQPQVNIPTSADIAREVVALMNEQLPPTQDPQQWADRIAELIVQKQSPAYSPIHDSGAIARAILIELRQHVSWQLHDAEQDASAPATSHENLAASAPTTSHEHLAASAPSTSRESLPASVSSMPREELVATAPTTSRSELPQAEGTVYDSQSEEENRPVAERRCIACGRTRDHNSRLWCEACRAFLRRAKKAAIDGRPITCKDPRHRQNPDNAACRGCRATHLQTLEAATTQPTDGRCAAEDIGFQRGGECDRRVPPLRITVRSSSSSSTKRARARSAGSPPMTAPAAEELPPPPPVAPPSAPPLRAHARPRHSTPSRIEAPP</sequence>
<dbReference type="GO" id="GO:0003676">
    <property type="term" value="F:nucleic acid binding"/>
    <property type="evidence" value="ECO:0007669"/>
    <property type="project" value="InterPro"/>
</dbReference>
<evidence type="ECO:0000256" key="3">
    <source>
        <dbReference type="PROSITE-ProRule" id="PRU00047"/>
    </source>
</evidence>
<keyword evidence="2" id="KW-0813">Transport</keyword>
<feature type="domain" description="CCHC-type" evidence="5">
    <location>
        <begin position="1824"/>
        <end position="1839"/>
    </location>
</feature>
<dbReference type="EMBL" id="WIXP02000004">
    <property type="protein sequence ID" value="KAF6212351.1"/>
    <property type="molecule type" value="Genomic_DNA"/>
</dbReference>
<dbReference type="GO" id="GO:0006623">
    <property type="term" value="P:protein targeting to vacuole"/>
    <property type="evidence" value="ECO:0007669"/>
    <property type="project" value="TreeGrafter"/>
</dbReference>